<dbReference type="Pfam" id="PF07811">
    <property type="entry name" value="TadE"/>
    <property type="match status" value="1"/>
</dbReference>
<name>A0ABX5YIY6_9PLAN</name>
<organism evidence="3 4">
    <name type="scientific">Gimesia maris</name>
    <dbReference type="NCBI Taxonomy" id="122"/>
    <lineage>
        <taxon>Bacteria</taxon>
        <taxon>Pseudomonadati</taxon>
        <taxon>Planctomycetota</taxon>
        <taxon>Planctomycetia</taxon>
        <taxon>Planctomycetales</taxon>
        <taxon>Planctomycetaceae</taxon>
        <taxon>Gimesia</taxon>
    </lineage>
</organism>
<evidence type="ECO:0000313" key="4">
    <source>
        <dbReference type="Proteomes" id="UP000322887"/>
    </source>
</evidence>
<evidence type="ECO:0000259" key="2">
    <source>
        <dbReference type="Pfam" id="PF07811"/>
    </source>
</evidence>
<keyword evidence="4" id="KW-1185">Reference proteome</keyword>
<keyword evidence="1" id="KW-1133">Transmembrane helix</keyword>
<keyword evidence="1" id="KW-0472">Membrane</keyword>
<evidence type="ECO:0000313" key="3">
    <source>
        <dbReference type="EMBL" id="QEG15562.1"/>
    </source>
</evidence>
<dbReference type="EMBL" id="CP042910">
    <property type="protein sequence ID" value="QEG15562.1"/>
    <property type="molecule type" value="Genomic_DNA"/>
</dbReference>
<feature type="domain" description="TadE-like" evidence="2">
    <location>
        <begin position="17"/>
        <end position="58"/>
    </location>
</feature>
<dbReference type="RefSeq" id="WP_002649473.1">
    <property type="nucleotide sequence ID" value="NZ_CP036353.1"/>
</dbReference>
<keyword evidence="1" id="KW-0812">Transmembrane</keyword>
<dbReference type="Proteomes" id="UP000322887">
    <property type="component" value="Chromosome"/>
</dbReference>
<accession>A0ABX5YIY6</accession>
<dbReference type="GeneID" id="98646040"/>
<gene>
    <name evidence="3" type="ORF">GmarT_14030</name>
</gene>
<protein>
    <recommendedName>
        <fullName evidence="2">TadE-like domain-containing protein</fullName>
    </recommendedName>
</protein>
<dbReference type="InterPro" id="IPR012495">
    <property type="entry name" value="TadE-like_dom"/>
</dbReference>
<evidence type="ECO:0000256" key="1">
    <source>
        <dbReference type="SAM" id="Phobius"/>
    </source>
</evidence>
<proteinExistence type="predicted"/>
<feature type="transmembrane region" description="Helical" evidence="1">
    <location>
        <begin position="20"/>
        <end position="46"/>
    </location>
</feature>
<sequence>MQKFRQLNKETTVPRAGVVVLELILTAPALLIIMLSMVQISLIYVVNEQTAYASRYAAKIASETERATINTLNTGPLKASVDRVLNVGGIPLGSCRVILEHNVPDGILPVVPPLGPGPEVTVSDPAVADPDCECEPPTTALPVVPPSASGPVVFVNQSVRTTVCVPLNGNVPDLISSIGFSVQDYIVEQTTTYIYEVPLLPIPTIP</sequence>
<reference evidence="3 4" key="1">
    <citation type="submission" date="2019-08" db="EMBL/GenBank/DDBJ databases">
        <title>Deep-cultivation of Planctomycetes and their phenomic and genomic characterization uncovers novel biology.</title>
        <authorList>
            <person name="Wiegand S."/>
            <person name="Jogler M."/>
            <person name="Boedeker C."/>
            <person name="Pinto D."/>
            <person name="Vollmers J."/>
            <person name="Rivas-Marin E."/>
            <person name="Kohn T."/>
            <person name="Peeters S.H."/>
            <person name="Heuer A."/>
            <person name="Rast P."/>
            <person name="Oberbeckmann S."/>
            <person name="Bunk B."/>
            <person name="Jeske O."/>
            <person name="Meyerdierks A."/>
            <person name="Storesund J.E."/>
            <person name="Kallscheuer N."/>
            <person name="Luecker S."/>
            <person name="Lage O.M."/>
            <person name="Pohl T."/>
            <person name="Merkel B.J."/>
            <person name="Hornburger P."/>
            <person name="Mueller R.-W."/>
            <person name="Bruemmer F."/>
            <person name="Labrenz M."/>
            <person name="Spormann A.M."/>
            <person name="Op den Camp H."/>
            <person name="Overmann J."/>
            <person name="Amann R."/>
            <person name="Jetten M.S.M."/>
            <person name="Mascher T."/>
            <person name="Medema M.H."/>
            <person name="Devos D.P."/>
            <person name="Kaster A.-K."/>
            <person name="Ovreas L."/>
            <person name="Rohde M."/>
            <person name="Galperin M.Y."/>
            <person name="Jogler C."/>
        </authorList>
    </citation>
    <scope>NUCLEOTIDE SEQUENCE [LARGE SCALE GENOMIC DNA]</scope>
    <source>
        <strain evidence="3 4">DSM 8797</strain>
    </source>
</reference>